<dbReference type="KEGG" id="spri:SPRI_1614"/>
<dbReference type="STRING" id="38300.SPRI_1614"/>
<reference evidence="1 2" key="1">
    <citation type="submission" date="2015-08" db="EMBL/GenBank/DDBJ databases">
        <title>Genome sequence of the pristinamycin over-producing bacterium Streptomyces pristinaespiralis HCCB10218.</title>
        <authorList>
            <person name="Tian J."/>
            <person name="Yang J."/>
            <person name="Li L."/>
            <person name="Ruan L."/>
            <person name="Wei W."/>
            <person name="Zheng G."/>
            <person name="Wei Z."/>
            <person name="Yang S."/>
            <person name="Ge M."/>
            <person name="Jiang W."/>
            <person name="Lu Y."/>
        </authorList>
    </citation>
    <scope>NUCLEOTIDE SEQUENCE [LARGE SCALE GENOMIC DNA]</scope>
    <source>
        <strain evidence="1 2">HCCB 10218</strain>
    </source>
</reference>
<dbReference type="RefSeq" id="WP_053556811.1">
    <property type="nucleotide sequence ID" value="NZ_CP011340.1"/>
</dbReference>
<dbReference type="PROSITE" id="PS50082">
    <property type="entry name" value="WD_REPEATS_2"/>
    <property type="match status" value="1"/>
</dbReference>
<sequence>MRGTVWAVANQLGVVAGTPAELLSALLAGPPRTVRLGGAGHDPDEVAELADVLREFGHVRVVVEAPDEDAPVSKPGDDGPVDVADAEAVCAADPVRVTAAYEAADDEHGGLRSAWLRAGQSLIRDQDPARRALVLRTALPPDADPRIRQALARSAAAAPWHMEWAGACPIAALTVLPGGAPVVADPGGGVRVLPDGGREQSTATRVRAAAASGEDTVLLLDERGRLHRHGGTGTALTKAVAATLARHPGTALAAAADVVLVGDRMGSVHAFGSDGLHQAALHSGRVTALAATASPSLTVRTGGTDGAVRVWSPADGGHGSTVSQRSSPVVALHMGPTPQGPALAAAWADGLVELHRPGRRDVLGFRPGPAVRAVAVTPDGALWVGTEETLIRLRPR</sequence>
<dbReference type="GeneID" id="97237327"/>
<dbReference type="Gene3D" id="2.130.10.10">
    <property type="entry name" value="YVTN repeat-like/Quinoprotein amine dehydrogenase"/>
    <property type="match status" value="1"/>
</dbReference>
<dbReference type="PATRIC" id="fig|38300.4.peg.1719"/>
<dbReference type="InterPro" id="IPR001680">
    <property type="entry name" value="WD40_rpt"/>
</dbReference>
<name>A0A0M4DPI5_STRPR</name>
<gene>
    <name evidence="1" type="ORF">SPRI_1614</name>
</gene>
<dbReference type="SUPFAM" id="SSF63829">
    <property type="entry name" value="Calcium-dependent phosphotriesterase"/>
    <property type="match status" value="1"/>
</dbReference>
<organism evidence="1">
    <name type="scientific">Streptomyces pristinaespiralis</name>
    <dbReference type="NCBI Taxonomy" id="38300"/>
    <lineage>
        <taxon>Bacteria</taxon>
        <taxon>Bacillati</taxon>
        <taxon>Actinomycetota</taxon>
        <taxon>Actinomycetes</taxon>
        <taxon>Kitasatosporales</taxon>
        <taxon>Streptomycetaceae</taxon>
        <taxon>Streptomyces</taxon>
    </lineage>
</organism>
<dbReference type="EMBL" id="CP011340">
    <property type="protein sequence ID" value="ALC19920.1"/>
    <property type="molecule type" value="Genomic_DNA"/>
</dbReference>
<dbReference type="Proteomes" id="UP000060513">
    <property type="component" value="Chromosome"/>
</dbReference>
<dbReference type="InterPro" id="IPR015943">
    <property type="entry name" value="WD40/YVTN_repeat-like_dom_sf"/>
</dbReference>
<dbReference type="AlphaFoldDB" id="A0A0M4DPI5"/>
<evidence type="ECO:0000313" key="2">
    <source>
        <dbReference type="Proteomes" id="UP000060513"/>
    </source>
</evidence>
<dbReference type="OrthoDB" id="3443514at2"/>
<protein>
    <submittedName>
        <fullName evidence="1">WD-40 repeat-containing protein</fullName>
    </submittedName>
</protein>
<evidence type="ECO:0000313" key="1">
    <source>
        <dbReference type="EMBL" id="ALC19920.1"/>
    </source>
</evidence>
<proteinExistence type="predicted"/>
<accession>A0A0M4DPI5</accession>